<dbReference type="EMBL" id="BK015845">
    <property type="protein sequence ID" value="DAE27685.1"/>
    <property type="molecule type" value="Genomic_DNA"/>
</dbReference>
<proteinExistence type="predicted"/>
<dbReference type="CDD" id="cd11539">
    <property type="entry name" value="NTP-PPase_u2"/>
    <property type="match status" value="1"/>
</dbReference>
<organism evidence="1">
    <name type="scientific">virus sp. ctpeS3</name>
    <dbReference type="NCBI Taxonomy" id="2826815"/>
    <lineage>
        <taxon>Viruses</taxon>
    </lineage>
</organism>
<name>A0A8S5R9F4_9VIRU</name>
<evidence type="ECO:0000313" key="1">
    <source>
        <dbReference type="EMBL" id="DAE27685.1"/>
    </source>
</evidence>
<sequence>MEINVDKSIVSKSIKHYGEGMQSVVCMEELSELSQAISKEIRGIGDRSNLVEEMADVIICLEILKQIFAVTNVEIEEWVKFKQGRNLKKIGD</sequence>
<dbReference type="SUPFAM" id="SSF101386">
    <property type="entry name" value="all-alpha NTP pyrophosphatases"/>
    <property type="match status" value="1"/>
</dbReference>
<accession>A0A8S5R9F4</accession>
<protein>
    <submittedName>
        <fullName evidence="1">Nucleoside triphosphate pyrophosphohydrolase</fullName>
    </submittedName>
</protein>
<dbReference type="Gene3D" id="1.10.287.1080">
    <property type="entry name" value="MazG-like"/>
    <property type="match status" value="1"/>
</dbReference>
<reference evidence="1" key="1">
    <citation type="journal article" date="2021" name="Proc. Natl. Acad. Sci. U.S.A.">
        <title>A Catalog of Tens of Thousands of Viruses from Human Metagenomes Reveals Hidden Associations with Chronic Diseases.</title>
        <authorList>
            <person name="Tisza M.J."/>
            <person name="Buck C.B."/>
        </authorList>
    </citation>
    <scope>NUCLEOTIDE SEQUENCE</scope>
    <source>
        <strain evidence="1">CtpeS3</strain>
    </source>
</reference>